<evidence type="ECO:0000256" key="1">
    <source>
        <dbReference type="ARBA" id="ARBA00004141"/>
    </source>
</evidence>
<feature type="domain" description="Ty3 transposon capsid-like protein" evidence="11">
    <location>
        <begin position="28"/>
        <end position="100"/>
    </location>
</feature>
<evidence type="ECO:0000256" key="2">
    <source>
        <dbReference type="ARBA" id="ARBA00022692"/>
    </source>
</evidence>
<dbReference type="FunFam" id="1.20.1110.10:FF:000065">
    <property type="entry name" value="Sarcoplasmic/endoplasmic reticulum calcium ATPase 1"/>
    <property type="match status" value="1"/>
</dbReference>
<feature type="region of interest" description="Disordered" evidence="9">
    <location>
        <begin position="165"/>
        <end position="217"/>
    </location>
</feature>
<keyword evidence="4" id="KW-0067">ATP-binding</keyword>
<proteinExistence type="predicted"/>
<reference evidence="12" key="1">
    <citation type="submission" date="2022-06" db="EMBL/GenBank/DDBJ databases">
        <title>Uncovering the hologenomic basis of an extraordinary plant invasion.</title>
        <authorList>
            <person name="Bieker V.C."/>
            <person name="Martin M.D."/>
            <person name="Gilbert T."/>
            <person name="Hodgins K."/>
            <person name="Battlay P."/>
            <person name="Petersen B."/>
            <person name="Wilson J."/>
        </authorList>
    </citation>
    <scope>NUCLEOTIDE SEQUENCE</scope>
    <source>
        <strain evidence="12">AA19_3_7</strain>
        <tissue evidence="12">Leaf</tissue>
    </source>
</reference>
<gene>
    <name evidence="12" type="ORF">M8C21_004673</name>
</gene>
<keyword evidence="2 10" id="KW-0812">Transmembrane</keyword>
<feature type="compositionally biased region" description="Basic and acidic residues" evidence="9">
    <location>
        <begin position="176"/>
        <end position="190"/>
    </location>
</feature>
<accession>A0AAD5CV67</accession>
<feature type="transmembrane region" description="Helical" evidence="10">
    <location>
        <begin position="435"/>
        <end position="457"/>
    </location>
</feature>
<feature type="compositionally biased region" description="Polar residues" evidence="9">
    <location>
        <begin position="191"/>
        <end position="206"/>
    </location>
</feature>
<keyword evidence="6" id="KW-1278">Translocase</keyword>
<name>A0AAD5CV67_AMBAR</name>
<keyword evidence="8 10" id="KW-0472">Membrane</keyword>
<evidence type="ECO:0000313" key="13">
    <source>
        <dbReference type="Proteomes" id="UP001206925"/>
    </source>
</evidence>
<evidence type="ECO:0000256" key="10">
    <source>
        <dbReference type="SAM" id="Phobius"/>
    </source>
</evidence>
<evidence type="ECO:0000256" key="9">
    <source>
        <dbReference type="SAM" id="MobiDB-lite"/>
    </source>
</evidence>
<comment type="subcellular location">
    <subcellularLocation>
        <location evidence="1">Membrane</location>
        <topology evidence="1">Multi-pass membrane protein</topology>
    </subcellularLocation>
</comment>
<dbReference type="AlphaFoldDB" id="A0AAD5CV67"/>
<sequence length="591" mass="65076">MGSTSWGKRSPSLFNTKNQELRILNSVSAMEDIENITQTGYFQDYCVSFDILLTKVILSEDYATNLFIMGLKSEIRIWVQLMSPKTLMEAYEMARNQNNLLAYCGHKGFKRVEIEVCSVNVHEKGSDIKIQPIAESKNRDENDVLYGNGVHEPMKVYEDREDIQETSDQDSFVNSCDKRQKTTTDAERLTLESSDVSETADSSTTDENSDVGETADNVSRLGRSDVLATADVLARPKSADAYALSITGETADVLSRSESADVLASAKAPSRSERTADALSRSESVRTEPRQNAGTAQMGSKTAFGLIPKAAPLGLKVASRLGAAMIVQLGSEAAAAVQWGSKTVDGLFSKTAEPGQKKIIFLFLPDKAAMGISLKTAEWVIKCCNSCPIGSEYCSCDTIGFKDCGWIGVEACSCCTVGFKGCTVTALKLAEIGKVIWALLALGTEMIFFCTIVAAVGEGRSIYNNMKAFIRNMISSYIGEVDSIFLTAAIGIPEGLIPVQHLWVNLAPGGLPATALGFNPPDKYIMKIAPCRCWVNRVCLWVNRLMGHRSENGSYNVYIHRELMKYWSKDDRLMWKWTLSYLLKRWSTWSV</sequence>
<dbReference type="GO" id="GO:0005524">
    <property type="term" value="F:ATP binding"/>
    <property type="evidence" value="ECO:0007669"/>
    <property type="project" value="UniProtKB-KW"/>
</dbReference>
<evidence type="ECO:0000256" key="8">
    <source>
        <dbReference type="ARBA" id="ARBA00023136"/>
    </source>
</evidence>
<keyword evidence="3" id="KW-0547">Nucleotide-binding</keyword>
<keyword evidence="7 10" id="KW-1133">Transmembrane helix</keyword>
<evidence type="ECO:0000256" key="5">
    <source>
        <dbReference type="ARBA" id="ARBA00022842"/>
    </source>
</evidence>
<keyword evidence="5" id="KW-0460">Magnesium</keyword>
<feature type="region of interest" description="Disordered" evidence="9">
    <location>
        <begin position="263"/>
        <end position="298"/>
    </location>
</feature>
<comment type="caution">
    <text evidence="12">The sequence shown here is derived from an EMBL/GenBank/DDBJ whole genome shotgun (WGS) entry which is preliminary data.</text>
</comment>
<protein>
    <recommendedName>
        <fullName evidence="11">Ty3 transposon capsid-like protein domain-containing protein</fullName>
    </recommendedName>
</protein>
<dbReference type="EMBL" id="JAMZMK010006834">
    <property type="protein sequence ID" value="KAI7747126.1"/>
    <property type="molecule type" value="Genomic_DNA"/>
</dbReference>
<keyword evidence="13" id="KW-1185">Reference proteome</keyword>
<dbReference type="SUPFAM" id="SSF81665">
    <property type="entry name" value="Calcium ATPase, transmembrane domain M"/>
    <property type="match status" value="1"/>
</dbReference>
<dbReference type="InterPro" id="IPR045358">
    <property type="entry name" value="Ty3_capsid"/>
</dbReference>
<dbReference type="Proteomes" id="UP001206925">
    <property type="component" value="Unassembled WGS sequence"/>
</dbReference>
<evidence type="ECO:0000256" key="4">
    <source>
        <dbReference type="ARBA" id="ARBA00022840"/>
    </source>
</evidence>
<evidence type="ECO:0000256" key="7">
    <source>
        <dbReference type="ARBA" id="ARBA00022989"/>
    </source>
</evidence>
<dbReference type="GO" id="GO:0016020">
    <property type="term" value="C:membrane"/>
    <property type="evidence" value="ECO:0007669"/>
    <property type="project" value="UniProtKB-SubCell"/>
</dbReference>
<dbReference type="PANTHER" id="PTHR42861">
    <property type="entry name" value="CALCIUM-TRANSPORTING ATPASE"/>
    <property type="match status" value="1"/>
</dbReference>
<dbReference type="Gene3D" id="1.20.1110.10">
    <property type="entry name" value="Calcium-transporting ATPase, transmembrane domain"/>
    <property type="match status" value="1"/>
</dbReference>
<evidence type="ECO:0000313" key="12">
    <source>
        <dbReference type="EMBL" id="KAI7747126.1"/>
    </source>
</evidence>
<dbReference type="Pfam" id="PF19259">
    <property type="entry name" value="Ty3_capsid"/>
    <property type="match status" value="1"/>
</dbReference>
<dbReference type="InterPro" id="IPR023298">
    <property type="entry name" value="ATPase_P-typ_TM_dom_sf"/>
</dbReference>
<dbReference type="GO" id="GO:0070588">
    <property type="term" value="P:calcium ion transmembrane transport"/>
    <property type="evidence" value="ECO:0007669"/>
    <property type="project" value="UniProtKB-ARBA"/>
</dbReference>
<dbReference type="GO" id="GO:0046873">
    <property type="term" value="F:metal ion transmembrane transporter activity"/>
    <property type="evidence" value="ECO:0007669"/>
    <property type="project" value="UniProtKB-ARBA"/>
</dbReference>
<evidence type="ECO:0000259" key="11">
    <source>
        <dbReference type="Pfam" id="PF19259"/>
    </source>
</evidence>
<evidence type="ECO:0000256" key="3">
    <source>
        <dbReference type="ARBA" id="ARBA00022741"/>
    </source>
</evidence>
<evidence type="ECO:0000256" key="6">
    <source>
        <dbReference type="ARBA" id="ARBA00022967"/>
    </source>
</evidence>
<organism evidence="12 13">
    <name type="scientific">Ambrosia artemisiifolia</name>
    <name type="common">Common ragweed</name>
    <dbReference type="NCBI Taxonomy" id="4212"/>
    <lineage>
        <taxon>Eukaryota</taxon>
        <taxon>Viridiplantae</taxon>
        <taxon>Streptophyta</taxon>
        <taxon>Embryophyta</taxon>
        <taxon>Tracheophyta</taxon>
        <taxon>Spermatophyta</taxon>
        <taxon>Magnoliopsida</taxon>
        <taxon>eudicotyledons</taxon>
        <taxon>Gunneridae</taxon>
        <taxon>Pentapetalae</taxon>
        <taxon>asterids</taxon>
        <taxon>campanulids</taxon>
        <taxon>Asterales</taxon>
        <taxon>Asteraceae</taxon>
        <taxon>Asteroideae</taxon>
        <taxon>Heliantheae alliance</taxon>
        <taxon>Heliantheae</taxon>
        <taxon>Ambrosia</taxon>
    </lineage>
</organism>